<dbReference type="OrthoDB" id="5960141at2759"/>
<feature type="signal peptide" evidence="6">
    <location>
        <begin position="1"/>
        <end position="18"/>
    </location>
</feature>
<dbReference type="SMART" id="SM00892">
    <property type="entry name" value="Endonuclease_NS"/>
    <property type="match status" value="1"/>
</dbReference>
<dbReference type="InterPro" id="IPR044929">
    <property type="entry name" value="DNA/RNA_non-sp_Endonuclease_sf"/>
</dbReference>
<evidence type="ECO:0008006" key="10">
    <source>
        <dbReference type="Google" id="ProtNLM"/>
    </source>
</evidence>
<dbReference type="GO" id="GO:0046872">
    <property type="term" value="F:metal ion binding"/>
    <property type="evidence" value="ECO:0007669"/>
    <property type="project" value="UniProtKB-KW"/>
</dbReference>
<evidence type="ECO:0000256" key="4">
    <source>
        <dbReference type="PIRSR" id="PIRSR640255-1"/>
    </source>
</evidence>
<keyword evidence="5" id="KW-0479">Metal-binding</keyword>
<sequence length="413" mass="48078">MCFLVLIAFCLLLSMVNTSYVESDEGCTIDPSTKDYPKYPPLYLDVHNNWLLFNGTKKNRSFSFAYGDAIKLECSLSRYFPNFGKEAKSFKAVCKNGTTFSIMVKKKAEDVDFARLGCNKQPVEKFTKKGKCGVQEDFNYYEVGYELSSGYKMLYSLCFDRKVDRTIWSRNILNNEIDTRDRNNSKPSFHPDYVFNYDVDSSYRFENQRKTLAILLESEDLANNYITHEKNNFFSRGHLSPRADFIYSSWQDASYHYTNTAPQWQSFNARNWRSLEEQFRNYVEKKGEDLVIYTGTHGVLELKNENNTNVQIFLHLDNSPDIPVPKLFWKALGSSSKKEGIIFFGVNNPFLKEDDLNLEDYILCTDHIAHPILDNIKNPEDIERGYIYTCRLSDVQDILDGFPEEFINIKMIV</sequence>
<evidence type="ECO:0000256" key="2">
    <source>
        <dbReference type="ARBA" id="ARBA00022722"/>
    </source>
</evidence>
<dbReference type="AlphaFoldDB" id="A0A0K2UXQ4"/>
<accession>A0A0K2UXQ4</accession>
<dbReference type="PANTHER" id="PTHR13966:SF17">
    <property type="entry name" value="ENDONUCLEASE-RELATED"/>
    <property type="match status" value="1"/>
</dbReference>
<keyword evidence="3" id="KW-0255">Endonuclease</keyword>
<evidence type="ECO:0000256" key="5">
    <source>
        <dbReference type="PIRSR" id="PIRSR640255-2"/>
    </source>
</evidence>
<dbReference type="GO" id="GO:0006309">
    <property type="term" value="P:apoptotic DNA fragmentation"/>
    <property type="evidence" value="ECO:0007669"/>
    <property type="project" value="TreeGrafter"/>
</dbReference>
<name>A0A0K2UXQ4_LEPSM</name>
<evidence type="ECO:0000313" key="9">
    <source>
        <dbReference type="EMBL" id="CDW42652.1"/>
    </source>
</evidence>
<evidence type="ECO:0000256" key="6">
    <source>
        <dbReference type="SAM" id="SignalP"/>
    </source>
</evidence>
<keyword evidence="3" id="KW-0378">Hydrolase</keyword>
<dbReference type="GO" id="GO:0000014">
    <property type="term" value="F:single-stranded DNA endodeoxyribonuclease activity"/>
    <property type="evidence" value="ECO:0007669"/>
    <property type="project" value="TreeGrafter"/>
</dbReference>
<dbReference type="EMBL" id="HACA01025291">
    <property type="protein sequence ID" value="CDW42652.1"/>
    <property type="molecule type" value="Transcribed_RNA"/>
</dbReference>
<dbReference type="SUPFAM" id="SSF54060">
    <property type="entry name" value="His-Me finger endonucleases"/>
    <property type="match status" value="1"/>
</dbReference>
<proteinExistence type="inferred from homology"/>
<evidence type="ECO:0000259" key="7">
    <source>
        <dbReference type="SMART" id="SM00477"/>
    </source>
</evidence>
<dbReference type="FunFam" id="3.40.570.10:FF:000007">
    <property type="entry name" value="Alkaline nuclease"/>
    <property type="match status" value="1"/>
</dbReference>
<dbReference type="Gene3D" id="3.40.570.10">
    <property type="entry name" value="Extracellular Endonuclease, subunit A"/>
    <property type="match status" value="1"/>
</dbReference>
<dbReference type="GO" id="GO:0005634">
    <property type="term" value="C:nucleus"/>
    <property type="evidence" value="ECO:0007669"/>
    <property type="project" value="TreeGrafter"/>
</dbReference>
<protein>
    <recommendedName>
        <fullName evidence="10">DNA/RNA non-specific endonuclease domain-containing protein</fullName>
    </recommendedName>
</protein>
<feature type="domain" description="ENPP1-3/EXOG-like endonuclease/phosphodiesterase" evidence="7">
    <location>
        <begin position="152"/>
        <end position="379"/>
    </location>
</feature>
<dbReference type="InterPro" id="IPR040255">
    <property type="entry name" value="Non-specific_endonuclease"/>
</dbReference>
<evidence type="ECO:0000256" key="1">
    <source>
        <dbReference type="ARBA" id="ARBA00010052"/>
    </source>
</evidence>
<comment type="similarity">
    <text evidence="1">Belongs to the DNA/RNA non-specific endonuclease family.</text>
</comment>
<dbReference type="GO" id="GO:0003676">
    <property type="term" value="F:nucleic acid binding"/>
    <property type="evidence" value="ECO:0007669"/>
    <property type="project" value="InterPro"/>
</dbReference>
<dbReference type="GO" id="GO:0004521">
    <property type="term" value="F:RNA endonuclease activity"/>
    <property type="evidence" value="ECO:0007669"/>
    <property type="project" value="TreeGrafter"/>
</dbReference>
<feature type="chain" id="PRO_5005489120" description="DNA/RNA non-specific endonuclease domain-containing protein" evidence="6">
    <location>
        <begin position="19"/>
        <end position="413"/>
    </location>
</feature>
<organism evidence="9">
    <name type="scientific">Lepeophtheirus salmonis</name>
    <name type="common">Salmon louse</name>
    <name type="synonym">Caligus salmonis</name>
    <dbReference type="NCBI Taxonomy" id="72036"/>
    <lineage>
        <taxon>Eukaryota</taxon>
        <taxon>Metazoa</taxon>
        <taxon>Ecdysozoa</taxon>
        <taxon>Arthropoda</taxon>
        <taxon>Crustacea</taxon>
        <taxon>Multicrustacea</taxon>
        <taxon>Hexanauplia</taxon>
        <taxon>Copepoda</taxon>
        <taxon>Siphonostomatoida</taxon>
        <taxon>Caligidae</taxon>
        <taxon>Lepeophtheirus</taxon>
    </lineage>
</organism>
<dbReference type="SMART" id="SM00477">
    <property type="entry name" value="NUC"/>
    <property type="match status" value="1"/>
</dbReference>
<dbReference type="InterPro" id="IPR044925">
    <property type="entry name" value="His-Me_finger_sf"/>
</dbReference>
<dbReference type="InterPro" id="IPR001604">
    <property type="entry name" value="Endo_G_ENPP1-like_dom"/>
</dbReference>
<feature type="active site" description="Proton acceptor" evidence="4">
    <location>
        <position position="238"/>
    </location>
</feature>
<dbReference type="Pfam" id="PF01223">
    <property type="entry name" value="Endonuclease_NS"/>
    <property type="match status" value="1"/>
</dbReference>
<keyword evidence="6" id="KW-0732">Signal</keyword>
<keyword evidence="2" id="KW-0540">Nuclease</keyword>
<dbReference type="PANTHER" id="PTHR13966">
    <property type="entry name" value="ENDONUCLEASE RELATED"/>
    <property type="match status" value="1"/>
</dbReference>
<dbReference type="InterPro" id="IPR020821">
    <property type="entry name" value="ENPP1-3/EXOG-like_nuc-like"/>
</dbReference>
<reference evidence="9" key="1">
    <citation type="submission" date="2014-05" db="EMBL/GenBank/DDBJ databases">
        <authorList>
            <person name="Chronopoulou M."/>
        </authorList>
    </citation>
    <scope>NUCLEOTIDE SEQUENCE</scope>
    <source>
        <tissue evidence="9">Whole organism</tissue>
    </source>
</reference>
<feature type="domain" description="DNA/RNA non-specific endonuclease/pyrophosphatase/phosphodiesterase" evidence="8">
    <location>
        <begin position="151"/>
        <end position="395"/>
    </location>
</feature>
<dbReference type="GO" id="GO:0005743">
    <property type="term" value="C:mitochondrial inner membrane"/>
    <property type="evidence" value="ECO:0007669"/>
    <property type="project" value="TreeGrafter"/>
</dbReference>
<evidence type="ECO:0000256" key="3">
    <source>
        <dbReference type="ARBA" id="ARBA00022759"/>
    </source>
</evidence>
<evidence type="ECO:0000259" key="8">
    <source>
        <dbReference type="SMART" id="SM00892"/>
    </source>
</evidence>
<feature type="binding site" evidence="5">
    <location>
        <position position="268"/>
    </location>
    <ligand>
        <name>Mg(2+)</name>
        <dbReference type="ChEBI" id="CHEBI:18420"/>
        <note>catalytic</note>
    </ligand>
</feature>